<evidence type="ECO:0000313" key="3">
    <source>
        <dbReference type="Proteomes" id="UP000603453"/>
    </source>
</evidence>
<proteinExistence type="predicted"/>
<protein>
    <submittedName>
        <fullName evidence="2">Uncharacterized protein</fullName>
    </submittedName>
</protein>
<evidence type="ECO:0000313" key="2">
    <source>
        <dbReference type="EMBL" id="KAG2204468.1"/>
    </source>
</evidence>
<keyword evidence="1" id="KW-1133">Transmembrane helix</keyword>
<organism evidence="2 3">
    <name type="scientific">Mucor saturninus</name>
    <dbReference type="NCBI Taxonomy" id="64648"/>
    <lineage>
        <taxon>Eukaryota</taxon>
        <taxon>Fungi</taxon>
        <taxon>Fungi incertae sedis</taxon>
        <taxon>Mucoromycota</taxon>
        <taxon>Mucoromycotina</taxon>
        <taxon>Mucoromycetes</taxon>
        <taxon>Mucorales</taxon>
        <taxon>Mucorineae</taxon>
        <taxon>Mucoraceae</taxon>
        <taxon>Mucor</taxon>
    </lineage>
</organism>
<keyword evidence="3" id="KW-1185">Reference proteome</keyword>
<gene>
    <name evidence="2" type="ORF">INT47_005259</name>
</gene>
<name>A0A8H7R587_9FUNG</name>
<evidence type="ECO:0000256" key="1">
    <source>
        <dbReference type="SAM" id="Phobius"/>
    </source>
</evidence>
<comment type="caution">
    <text evidence="2">The sequence shown here is derived from an EMBL/GenBank/DDBJ whole genome shotgun (WGS) entry which is preliminary data.</text>
</comment>
<accession>A0A8H7R587</accession>
<feature type="transmembrane region" description="Helical" evidence="1">
    <location>
        <begin position="421"/>
        <end position="445"/>
    </location>
</feature>
<dbReference type="OrthoDB" id="2245125at2759"/>
<sequence>MSVLISRCDFIAQLPEEEKEAFENIFPCNKYPSDERIMISFEQWSTIKLDYDQKMKDYYGFIKALPADKSYENDPYIQYSDIVQNCPRILRPLQIEDEKEPAPGALYQIAIQNKPDIKIIEIESLGQLEQLLMNSYQYEDCSTTNEINIELLTKDLMSGKIFYKINSSVYSQICDFKYMNKLLLKPQQELGHIPSVPYNKCLAIFMVLYYMRCDYLCTEFVKNMEMIMGNFHGLLDMRELMLKLHFPISVAQEDLISQEMLHTLADGFPTLVDMKLSFYKFGVMETGHKITLCFSKSKSFYMNKITYSTFAEHFENMTVNKLRRYQQFRLSMLYTFKLIIPDQENFELAKSVGFIDSNRIDWQFWKDNVIKCPYFIHHSSQDFLVKRQYDTLTSMKKRYYNFFSNLYTDYHRTFVHEPVSLVFNIAAVIFAMTGVISVLQNAGIIPSLYK</sequence>
<reference evidence="2" key="1">
    <citation type="submission" date="2020-12" db="EMBL/GenBank/DDBJ databases">
        <title>Metabolic potential, ecology and presence of endohyphal bacteria is reflected in genomic diversity of Mucoromycotina.</title>
        <authorList>
            <person name="Muszewska A."/>
            <person name="Okrasinska A."/>
            <person name="Steczkiewicz K."/>
            <person name="Drgas O."/>
            <person name="Orlowska M."/>
            <person name="Perlinska-Lenart U."/>
            <person name="Aleksandrzak-Piekarczyk T."/>
            <person name="Szatraj K."/>
            <person name="Zielenkiewicz U."/>
            <person name="Pilsyk S."/>
            <person name="Malc E."/>
            <person name="Mieczkowski P."/>
            <person name="Kruszewska J.S."/>
            <person name="Biernat P."/>
            <person name="Pawlowska J."/>
        </authorList>
    </citation>
    <scope>NUCLEOTIDE SEQUENCE</scope>
    <source>
        <strain evidence="2">WA0000017839</strain>
    </source>
</reference>
<dbReference type="Proteomes" id="UP000603453">
    <property type="component" value="Unassembled WGS sequence"/>
</dbReference>
<dbReference type="AlphaFoldDB" id="A0A8H7R587"/>
<keyword evidence="1" id="KW-0812">Transmembrane</keyword>
<dbReference type="EMBL" id="JAEPRD010000044">
    <property type="protein sequence ID" value="KAG2204468.1"/>
    <property type="molecule type" value="Genomic_DNA"/>
</dbReference>
<keyword evidence="1" id="KW-0472">Membrane</keyword>